<reference evidence="6" key="1">
    <citation type="submission" date="2025-08" db="UniProtKB">
        <authorList>
            <consortium name="RefSeq"/>
        </authorList>
    </citation>
    <scope>IDENTIFICATION</scope>
    <source>
        <tissue evidence="6">Whole body</tissue>
    </source>
</reference>
<dbReference type="Proteomes" id="UP001652626">
    <property type="component" value="Chromosome 6"/>
</dbReference>
<evidence type="ECO:0000313" key="5">
    <source>
        <dbReference type="Proteomes" id="UP001652626"/>
    </source>
</evidence>
<dbReference type="PROSITE" id="PS51155">
    <property type="entry name" value="CHIT_BIND_RR_2"/>
    <property type="match status" value="1"/>
</dbReference>
<accession>A0ABM4AIU4</accession>
<gene>
    <name evidence="6" type="primary">LOC113393286</name>
</gene>
<keyword evidence="5" id="KW-1185">Reference proteome</keyword>
<dbReference type="RefSeq" id="XP_064071207.1">
    <property type="nucleotide sequence ID" value="XM_064215137.1"/>
</dbReference>
<evidence type="ECO:0000256" key="1">
    <source>
        <dbReference type="ARBA" id="ARBA00022460"/>
    </source>
</evidence>
<name>A0ABM4AIU4_VANTA</name>
<dbReference type="InterPro" id="IPR000618">
    <property type="entry name" value="Insect_cuticle"/>
</dbReference>
<evidence type="ECO:0000313" key="6">
    <source>
        <dbReference type="RefSeq" id="XP_064071207.1"/>
    </source>
</evidence>
<dbReference type="PRINTS" id="PR00947">
    <property type="entry name" value="CUTICLE"/>
</dbReference>
<organism evidence="5 6">
    <name type="scientific">Vanessa tameamea</name>
    <name type="common">Kamehameha butterfly</name>
    <dbReference type="NCBI Taxonomy" id="334116"/>
    <lineage>
        <taxon>Eukaryota</taxon>
        <taxon>Metazoa</taxon>
        <taxon>Ecdysozoa</taxon>
        <taxon>Arthropoda</taxon>
        <taxon>Hexapoda</taxon>
        <taxon>Insecta</taxon>
        <taxon>Pterygota</taxon>
        <taxon>Neoptera</taxon>
        <taxon>Endopterygota</taxon>
        <taxon>Lepidoptera</taxon>
        <taxon>Glossata</taxon>
        <taxon>Ditrysia</taxon>
        <taxon>Papilionoidea</taxon>
        <taxon>Nymphalidae</taxon>
        <taxon>Nymphalinae</taxon>
        <taxon>Vanessa</taxon>
    </lineage>
</organism>
<keyword evidence="2 4" id="KW-0732">Signal</keyword>
<evidence type="ECO:0000256" key="3">
    <source>
        <dbReference type="PROSITE-ProRule" id="PRU00497"/>
    </source>
</evidence>
<evidence type="ECO:0000256" key="2">
    <source>
        <dbReference type="ARBA" id="ARBA00022729"/>
    </source>
</evidence>
<evidence type="ECO:0000256" key="4">
    <source>
        <dbReference type="SAM" id="SignalP"/>
    </source>
</evidence>
<feature type="chain" id="PRO_5045196001" evidence="4">
    <location>
        <begin position="18"/>
        <end position="149"/>
    </location>
</feature>
<protein>
    <submittedName>
        <fullName evidence="6">Adult-specific cuticular protein ACP-20-like</fullName>
    </submittedName>
</protein>
<proteinExistence type="predicted"/>
<dbReference type="PANTHER" id="PTHR12236">
    <property type="entry name" value="STRUCTURAL CONTITUENT OF CUTICLE"/>
    <property type="match status" value="1"/>
</dbReference>
<dbReference type="GeneID" id="113393286"/>
<sequence length="149" mass="16914">MYSKILYFVVFLAAVVADDHDHGHGFAYSSQHISRYDGHPEIIHIHGGHGGPHDHEGEGGHGDEHGHGDIDYYTHPQYKFAYVVKDHHTGDKKSQHESRDGDVVKGVYSLQQPDGSERTVHYHSDHHTGFNADVKYDTYHVVSENHHHH</sequence>
<feature type="signal peptide" evidence="4">
    <location>
        <begin position="1"/>
        <end position="17"/>
    </location>
</feature>
<dbReference type="PANTHER" id="PTHR12236:SF76">
    <property type="entry name" value="ADULT-SPECIFIC CUTICULAR PROTEIN ACP-20-LIKE PROTEIN"/>
    <property type="match status" value="1"/>
</dbReference>
<dbReference type="InterPro" id="IPR051217">
    <property type="entry name" value="Insect_Cuticle_Struc_Prot"/>
</dbReference>
<keyword evidence="1 3" id="KW-0193">Cuticle</keyword>
<dbReference type="Pfam" id="PF00379">
    <property type="entry name" value="Chitin_bind_4"/>
    <property type="match status" value="1"/>
</dbReference>